<reference evidence="11 12" key="1">
    <citation type="submission" date="2021-02" db="EMBL/GenBank/DDBJ databases">
        <title>Safari Cat Assemblies.</title>
        <authorList>
            <person name="Bredemeyer K.R."/>
            <person name="Murphy W.J."/>
        </authorList>
    </citation>
    <scope>NUCLEOTIDE SEQUENCE [LARGE SCALE GENOMIC DNA]</scope>
</reference>
<dbReference type="GeneTree" id="ENSGT00520000055616"/>
<evidence type="ECO:0000256" key="5">
    <source>
        <dbReference type="ARBA" id="ARBA00023128"/>
    </source>
</evidence>
<evidence type="ECO:0000256" key="8">
    <source>
        <dbReference type="ARBA" id="ARBA00039469"/>
    </source>
</evidence>
<evidence type="ECO:0000256" key="1">
    <source>
        <dbReference type="ARBA" id="ARBA00004448"/>
    </source>
</evidence>
<keyword evidence="5" id="KW-0496">Mitochondrion</keyword>
<sequence length="171" mass="18495">MAVLWLVEQRLSEPPRGRGRPLEALTTVRRIRLQVEKHEPGDAVEENLIFNIVTRKINQPPGAESNLLGHGSTDIGLNAVFCGLIANTNSLFQRILNVTQARIAAGLPMAGIPLLTMHASYKGFLNLPVNTGDLNCEARTLTRGGLVGLVSGGLYAGFSAIPCEWWPSSQL</sequence>
<organism evidence="11 12">
    <name type="scientific">Felis catus</name>
    <name type="common">Cat</name>
    <name type="synonym">Felis silvestris catus</name>
    <dbReference type="NCBI Taxonomy" id="9685"/>
    <lineage>
        <taxon>Eukaryota</taxon>
        <taxon>Metazoa</taxon>
        <taxon>Chordata</taxon>
        <taxon>Craniata</taxon>
        <taxon>Vertebrata</taxon>
        <taxon>Euteleostomi</taxon>
        <taxon>Mammalia</taxon>
        <taxon>Eutheria</taxon>
        <taxon>Laurasiatheria</taxon>
        <taxon>Carnivora</taxon>
        <taxon>Feliformia</taxon>
        <taxon>Felidae</taxon>
        <taxon>Felinae</taxon>
        <taxon>Felis</taxon>
    </lineage>
</organism>
<proteinExistence type="inferred from homology"/>
<comment type="function">
    <text evidence="10">Protein required for the cotranslational protein quality control in the inner membrane of the mitochondria. Associates with newly synthesized polypeptides and may act as a chaperone that cooperates with OXA1L for the insertion of newly synthesized mitochondrial proteins into the inner membrane. Required for the assembly of the ND4 module of mitochondrial complex I.</text>
</comment>
<evidence type="ECO:0000256" key="3">
    <source>
        <dbReference type="ARBA" id="ARBA00022792"/>
    </source>
</evidence>
<dbReference type="InterPro" id="IPR009801">
    <property type="entry name" value="TMEM126"/>
</dbReference>
<evidence type="ECO:0000256" key="10">
    <source>
        <dbReference type="ARBA" id="ARBA00045919"/>
    </source>
</evidence>
<evidence type="ECO:0000256" key="2">
    <source>
        <dbReference type="ARBA" id="ARBA00022692"/>
    </source>
</evidence>
<reference evidence="11" key="2">
    <citation type="submission" date="2025-08" db="UniProtKB">
        <authorList>
            <consortium name="Ensembl"/>
        </authorList>
    </citation>
    <scope>IDENTIFICATION</scope>
    <source>
        <strain evidence="11">breed Abyssinian</strain>
    </source>
</reference>
<dbReference type="Proteomes" id="UP000823872">
    <property type="component" value="Chromosome A2"/>
</dbReference>
<evidence type="ECO:0000256" key="7">
    <source>
        <dbReference type="ARBA" id="ARBA00038018"/>
    </source>
</evidence>
<keyword evidence="6" id="KW-0472">Membrane</keyword>
<dbReference type="PANTHER" id="PTHR16296:SF4">
    <property type="entry name" value="TRANSMEMBRANE PROTEIN 126A"/>
    <property type="match status" value="1"/>
</dbReference>
<dbReference type="Pfam" id="PF07114">
    <property type="entry name" value="TMEM126"/>
    <property type="match status" value="1"/>
</dbReference>
<comment type="subunit">
    <text evidence="9">Interacts with OXA1L; promoting cotranslational quality control in mitochondria.</text>
</comment>
<comment type="subcellular location">
    <subcellularLocation>
        <location evidence="1">Mitochondrion inner membrane</location>
        <topology evidence="1">Multi-pass membrane protein</topology>
    </subcellularLocation>
</comment>
<evidence type="ECO:0000256" key="9">
    <source>
        <dbReference type="ARBA" id="ARBA00044764"/>
    </source>
</evidence>
<accession>A0ABI7ZTU1</accession>
<keyword evidence="3" id="KW-0999">Mitochondrion inner membrane</keyword>
<name>A0ABI7ZTU1_FELCA</name>
<evidence type="ECO:0000313" key="11">
    <source>
        <dbReference type="Ensembl" id="ENSFCTP00005050120.1"/>
    </source>
</evidence>
<keyword evidence="4" id="KW-1133">Transmembrane helix</keyword>
<evidence type="ECO:0000313" key="12">
    <source>
        <dbReference type="Proteomes" id="UP000823872"/>
    </source>
</evidence>
<evidence type="ECO:0000256" key="6">
    <source>
        <dbReference type="ARBA" id="ARBA00023136"/>
    </source>
</evidence>
<protein>
    <recommendedName>
        <fullName evidence="8">Transmembrane protein 126A</fullName>
    </recommendedName>
</protein>
<keyword evidence="12" id="KW-1185">Reference proteome</keyword>
<evidence type="ECO:0000256" key="4">
    <source>
        <dbReference type="ARBA" id="ARBA00022989"/>
    </source>
</evidence>
<dbReference type="Ensembl" id="ENSFCTT00005070394.1">
    <property type="protein sequence ID" value="ENSFCTP00005050120.1"/>
    <property type="gene ID" value="ENSFCTG00005024749.1"/>
</dbReference>
<reference evidence="11" key="3">
    <citation type="submission" date="2025-09" db="UniProtKB">
        <authorList>
            <consortium name="Ensembl"/>
        </authorList>
    </citation>
    <scope>IDENTIFICATION</scope>
    <source>
        <strain evidence="11">breed Abyssinian</strain>
    </source>
</reference>
<dbReference type="PANTHER" id="PTHR16296">
    <property type="entry name" value="UNCHARACTERIZED HYPOTHALAMUS PROTEIN HT007"/>
    <property type="match status" value="1"/>
</dbReference>
<comment type="similarity">
    <text evidence="7">Belongs to the TMEM126 family.</text>
</comment>
<keyword evidence="2" id="KW-0812">Transmembrane</keyword>